<evidence type="ECO:0000313" key="2">
    <source>
        <dbReference type="EMBL" id="OEH79554.1"/>
    </source>
</evidence>
<dbReference type="AlphaFoldDB" id="A0A1D3D7X5"/>
<comment type="caution">
    <text evidence="2">The sequence shown here is derived from an EMBL/GenBank/DDBJ whole genome shotgun (WGS) entry which is preliminary data.</text>
</comment>
<dbReference type="VEuPathDB" id="ToxoDB:cyc_08046"/>
<reference evidence="2 3" key="1">
    <citation type="journal article" date="2016" name="BMC Genomics">
        <title>Comparative genomics reveals Cyclospora cayetanensis possesses coccidia-like metabolism and invasion components but unique surface antigens.</title>
        <authorList>
            <person name="Liu S."/>
            <person name="Wang L."/>
            <person name="Zheng H."/>
            <person name="Xu Z."/>
            <person name="Roellig D.M."/>
            <person name="Li N."/>
            <person name="Frace M.A."/>
            <person name="Tang K."/>
            <person name="Arrowood M.J."/>
            <person name="Moss D.M."/>
            <person name="Zhang L."/>
            <person name="Feng Y."/>
            <person name="Xiao L."/>
        </authorList>
    </citation>
    <scope>NUCLEOTIDE SEQUENCE [LARGE SCALE GENOMIC DNA]</scope>
    <source>
        <strain evidence="2 3">CHN_HEN01</strain>
    </source>
</reference>
<feature type="region of interest" description="Disordered" evidence="1">
    <location>
        <begin position="1"/>
        <end position="49"/>
    </location>
</feature>
<gene>
    <name evidence="2" type="ORF">cyc_08046</name>
</gene>
<dbReference type="Proteomes" id="UP000095192">
    <property type="component" value="Unassembled WGS sequence"/>
</dbReference>
<dbReference type="InParanoid" id="A0A1D3D7X5"/>
<protein>
    <submittedName>
        <fullName evidence="2">Uncharacterized protein</fullName>
    </submittedName>
</protein>
<evidence type="ECO:0000313" key="3">
    <source>
        <dbReference type="Proteomes" id="UP000095192"/>
    </source>
</evidence>
<name>A0A1D3D7X5_9EIME</name>
<organism evidence="2 3">
    <name type="scientific">Cyclospora cayetanensis</name>
    <dbReference type="NCBI Taxonomy" id="88456"/>
    <lineage>
        <taxon>Eukaryota</taxon>
        <taxon>Sar</taxon>
        <taxon>Alveolata</taxon>
        <taxon>Apicomplexa</taxon>
        <taxon>Conoidasida</taxon>
        <taxon>Coccidia</taxon>
        <taxon>Eucoccidiorida</taxon>
        <taxon>Eimeriorina</taxon>
        <taxon>Eimeriidae</taxon>
        <taxon>Cyclospora</taxon>
    </lineage>
</organism>
<keyword evidence="3" id="KW-1185">Reference proteome</keyword>
<accession>A0A1D3D7X5</accession>
<proteinExistence type="predicted"/>
<feature type="region of interest" description="Disordered" evidence="1">
    <location>
        <begin position="161"/>
        <end position="202"/>
    </location>
</feature>
<evidence type="ECO:0000256" key="1">
    <source>
        <dbReference type="SAM" id="MobiDB-lite"/>
    </source>
</evidence>
<sequence>MTASGPPTQRPHHVLARAPHSRPPPRRQLPQHRLSSREAAAPVSQGQWQGVGKGRLRRVLAPEAALKQCKWGALALPAEEGFAVVGGGPLLHLSTACVDCEDALQALRQIVCSGCGCCSCCPECSSSPQGSSCANSNHGSVWASPCGSPALNPGALLRNAGSAALPPHAEGEGAASSPRLPTAAGSAEGPLEPPPNSPEEESLCSRLLGPMRRNLARLTSDGVTSQLLLLRFGCEEGGLLQEAKIPLPCATTAAAGDFPDAVSTVAARAETAMRAVSDGCKASFVDDRCTARRAVVKTENRDSGDDCSGRFSELLCCLLLLPIVEYRMRCGTDPEDSVVGEEVGSSCEAGIAARDNCGMPRGREWTASRLSAAPAPVAAAAAALCREGLNR</sequence>
<dbReference type="EMBL" id="JROU02000348">
    <property type="protein sequence ID" value="OEH79554.1"/>
    <property type="molecule type" value="Genomic_DNA"/>
</dbReference>
<feature type="compositionally biased region" description="Basic residues" evidence="1">
    <location>
        <begin position="10"/>
        <end position="25"/>
    </location>
</feature>